<dbReference type="PANTHER" id="PTHR34220:SF7">
    <property type="entry name" value="SENSOR HISTIDINE KINASE YPDA"/>
    <property type="match status" value="1"/>
</dbReference>
<evidence type="ECO:0000259" key="2">
    <source>
        <dbReference type="Pfam" id="PF06580"/>
    </source>
</evidence>
<feature type="transmembrane region" description="Helical" evidence="1">
    <location>
        <begin position="240"/>
        <end position="260"/>
    </location>
</feature>
<evidence type="ECO:0000313" key="6">
    <source>
        <dbReference type="Proteomes" id="UP000323824"/>
    </source>
</evidence>
<organism evidence="5 6">
    <name type="scientific">Thiospirochaeta perfilievii</name>
    <dbReference type="NCBI Taxonomy" id="252967"/>
    <lineage>
        <taxon>Bacteria</taxon>
        <taxon>Pseudomonadati</taxon>
        <taxon>Spirochaetota</taxon>
        <taxon>Spirochaetia</taxon>
        <taxon>Spirochaetales</taxon>
        <taxon>Spirochaetaceae</taxon>
        <taxon>Thiospirochaeta</taxon>
    </lineage>
</organism>
<evidence type="ECO:0000256" key="1">
    <source>
        <dbReference type="SAM" id="Phobius"/>
    </source>
</evidence>
<sequence length="520" mass="61123">MEFSTQTKFDHGITKSRVWERYRIQAKESGSWIIFSRWTKADRLNFYAMFPNGKIVIDSAGSDVKFSEREFSHRSPAFEVYLNANEPVDIYVSVDSRSKMHTGLKITGALNYFQDNIRDERILFWVFGAIISIALYNLIVFISTKDRNYLYYFLYIFFMLMYDITVEGFGRYYLWPNWHWFLSKDYNIFMSLSFVFVLFFAKSFLSVKTYSSKLLKVYNITIIIFILNILLFMLPLSEIIINFTTLCFFYGIMLLFLSGLYISLKGYRPARFYIVAWIFLIVGSAATTLRRVHVLPDNILTEYAIYFGTVVESILLAFALGDRVLMIQNKKLEAEEALIDANNRILQNRMKPHFLFNSMNIIFNQILESPKGAMESLQLLSDNYHFITEFNDKRIVKLQEEVNFLKNYLDLMKLRWPDILEIIYNIDDELSKIPVPPFILQPPAENAFKYSLNKMEQKEIEIKIHSINGIVHLEIINLAMDKLGHVDYSRSLGNIINRLKGILRTLILLCPRKNRILLHE</sequence>
<dbReference type="GO" id="GO:0000155">
    <property type="term" value="F:phosphorelay sensor kinase activity"/>
    <property type="evidence" value="ECO:0007669"/>
    <property type="project" value="InterPro"/>
</dbReference>
<dbReference type="InterPro" id="IPR010559">
    <property type="entry name" value="Sig_transdc_His_kin_internal"/>
</dbReference>
<dbReference type="GO" id="GO:0016020">
    <property type="term" value="C:membrane"/>
    <property type="evidence" value="ECO:0007669"/>
    <property type="project" value="InterPro"/>
</dbReference>
<dbReference type="Pfam" id="PF07696">
    <property type="entry name" value="7TMR-DISMED2"/>
    <property type="match status" value="1"/>
</dbReference>
<feature type="transmembrane region" description="Helical" evidence="1">
    <location>
        <begin position="217"/>
        <end position="234"/>
    </location>
</feature>
<reference evidence="5 6" key="2">
    <citation type="submission" date="2019-09" db="EMBL/GenBank/DDBJ databases">
        <title>Complete Genome Sequence and Methylome Analysis of free living Spirochaetas.</title>
        <authorList>
            <person name="Leshcheva N."/>
            <person name="Mikheeva N."/>
        </authorList>
    </citation>
    <scope>NUCLEOTIDE SEQUENCE [LARGE SCALE GENOMIC DNA]</scope>
    <source>
        <strain evidence="5 6">P</strain>
    </source>
</reference>
<feature type="transmembrane region" description="Helical" evidence="1">
    <location>
        <begin position="303"/>
        <end position="321"/>
    </location>
</feature>
<feature type="domain" description="7TM-DISM receptor extracellular" evidence="3">
    <location>
        <begin position="123"/>
        <end position="323"/>
    </location>
</feature>
<feature type="transmembrane region" description="Helical" evidence="1">
    <location>
        <begin position="122"/>
        <end position="142"/>
    </location>
</feature>
<keyword evidence="6" id="KW-1185">Reference proteome</keyword>
<name>A0A5C1QDV3_9SPIO</name>
<feature type="transmembrane region" description="Helical" evidence="1">
    <location>
        <begin position="186"/>
        <end position="205"/>
    </location>
</feature>
<evidence type="ECO:0000313" key="5">
    <source>
        <dbReference type="EMBL" id="QEN05548.1"/>
    </source>
</evidence>
<evidence type="ECO:0008006" key="7">
    <source>
        <dbReference type="Google" id="ProtNLM"/>
    </source>
</evidence>
<gene>
    <name evidence="5" type="ORF">EW093_12755</name>
</gene>
<evidence type="ECO:0000259" key="3">
    <source>
        <dbReference type="Pfam" id="PF07695"/>
    </source>
</evidence>
<dbReference type="PANTHER" id="PTHR34220">
    <property type="entry name" value="SENSOR HISTIDINE KINASE YPDA"/>
    <property type="match status" value="1"/>
</dbReference>
<dbReference type="KEGG" id="sper:EW093_12755"/>
<feature type="domain" description="Signal transduction histidine kinase internal region" evidence="2">
    <location>
        <begin position="344"/>
        <end position="418"/>
    </location>
</feature>
<feature type="transmembrane region" description="Helical" evidence="1">
    <location>
        <begin position="272"/>
        <end position="291"/>
    </location>
</feature>
<dbReference type="InterPro" id="IPR011623">
    <property type="entry name" value="7TMR_DISM_rcpt_extracell_dom1"/>
</dbReference>
<dbReference type="Proteomes" id="UP000323824">
    <property type="component" value="Chromosome"/>
</dbReference>
<dbReference type="Pfam" id="PF07695">
    <property type="entry name" value="7TMR-DISM_7TM"/>
    <property type="match status" value="1"/>
</dbReference>
<keyword evidence="1" id="KW-0812">Transmembrane</keyword>
<keyword evidence="1" id="KW-0472">Membrane</keyword>
<proteinExistence type="predicted"/>
<dbReference type="InterPro" id="IPR011622">
    <property type="entry name" value="7TMR_DISM_rcpt_extracell_dom2"/>
</dbReference>
<dbReference type="InterPro" id="IPR050640">
    <property type="entry name" value="Bact_2-comp_sensor_kinase"/>
</dbReference>
<evidence type="ECO:0000259" key="4">
    <source>
        <dbReference type="Pfam" id="PF07696"/>
    </source>
</evidence>
<dbReference type="OrthoDB" id="370211at2"/>
<dbReference type="Gene3D" id="2.60.40.2380">
    <property type="match status" value="1"/>
</dbReference>
<feature type="transmembrane region" description="Helical" evidence="1">
    <location>
        <begin position="149"/>
        <end position="166"/>
    </location>
</feature>
<dbReference type="Pfam" id="PF06580">
    <property type="entry name" value="His_kinase"/>
    <property type="match status" value="1"/>
</dbReference>
<dbReference type="AlphaFoldDB" id="A0A5C1QDV3"/>
<reference evidence="5 6" key="1">
    <citation type="submission" date="2019-02" db="EMBL/GenBank/DDBJ databases">
        <authorList>
            <person name="Fomenkov A."/>
            <person name="Dubinina G."/>
            <person name="Grabovich M."/>
            <person name="Vincze T."/>
            <person name="Roberts R.J."/>
        </authorList>
    </citation>
    <scope>NUCLEOTIDE SEQUENCE [LARGE SCALE GENOMIC DNA]</scope>
    <source>
        <strain evidence="5 6">P</strain>
    </source>
</reference>
<protein>
    <recommendedName>
        <fullName evidence="7">Signal transduction histidine kinase internal region domain-containing protein</fullName>
    </recommendedName>
</protein>
<dbReference type="EMBL" id="CP035807">
    <property type="protein sequence ID" value="QEN05548.1"/>
    <property type="molecule type" value="Genomic_DNA"/>
</dbReference>
<accession>A0A5C1QDV3</accession>
<feature type="domain" description="7TM-DISM receptor extracellular" evidence="4">
    <location>
        <begin position="4"/>
        <end position="106"/>
    </location>
</feature>
<keyword evidence="1" id="KW-1133">Transmembrane helix</keyword>